<comment type="caution">
    <text evidence="2">The sequence shown here is derived from an EMBL/GenBank/DDBJ whole genome shotgun (WGS) entry which is preliminary data.</text>
</comment>
<dbReference type="EMBL" id="ABYJ02000053">
    <property type="protein sequence ID" value="EEV01894.1"/>
    <property type="molecule type" value="Genomic_DNA"/>
</dbReference>
<sequence length="40" mass="4811">MIRETWLCSPDHFPVLFSFKVIHLFSNRLLIILVCFTPIY</sequence>
<organism evidence="2 3">
    <name type="scientific">Roseburia intestinalis L1-82</name>
    <dbReference type="NCBI Taxonomy" id="536231"/>
    <lineage>
        <taxon>Bacteria</taxon>
        <taxon>Bacillati</taxon>
        <taxon>Bacillota</taxon>
        <taxon>Clostridia</taxon>
        <taxon>Lachnospirales</taxon>
        <taxon>Lachnospiraceae</taxon>
        <taxon>Roseburia</taxon>
    </lineage>
</organism>
<keyword evidence="1" id="KW-0472">Membrane</keyword>
<keyword evidence="1" id="KW-1133">Transmembrane helix</keyword>
<dbReference type="Proteomes" id="UP000004828">
    <property type="component" value="Unassembled WGS sequence"/>
</dbReference>
<evidence type="ECO:0000313" key="3">
    <source>
        <dbReference type="Proteomes" id="UP000004828"/>
    </source>
</evidence>
<evidence type="ECO:0000256" key="1">
    <source>
        <dbReference type="SAM" id="Phobius"/>
    </source>
</evidence>
<feature type="transmembrane region" description="Helical" evidence="1">
    <location>
        <begin position="21"/>
        <end position="39"/>
    </location>
</feature>
<proteinExistence type="predicted"/>
<name>C7G8E7_9FIRM</name>
<protein>
    <submittedName>
        <fullName evidence="2">Uncharacterized protein</fullName>
    </submittedName>
</protein>
<dbReference type="HOGENOM" id="CLU_3295885_0_0_9"/>
<accession>C7G8E7</accession>
<gene>
    <name evidence="2" type="ORF">ROSINTL182_06171</name>
</gene>
<reference evidence="2 3" key="1">
    <citation type="submission" date="2009-08" db="EMBL/GenBank/DDBJ databases">
        <authorList>
            <person name="Weinstock G."/>
            <person name="Sodergren E."/>
            <person name="Clifton S."/>
            <person name="Fulton L."/>
            <person name="Fulton B."/>
            <person name="Courtney L."/>
            <person name="Fronick C."/>
            <person name="Harrison M."/>
            <person name="Strong C."/>
            <person name="Farmer C."/>
            <person name="Delahaunty K."/>
            <person name="Markovic C."/>
            <person name="Hall O."/>
            <person name="Minx P."/>
            <person name="Tomlinson C."/>
            <person name="Mitreva M."/>
            <person name="Nelson J."/>
            <person name="Hou S."/>
            <person name="Wollam A."/>
            <person name="Pepin K.H."/>
            <person name="Johnson M."/>
            <person name="Bhonagiri V."/>
            <person name="Nash W.E."/>
            <person name="Warren W."/>
            <person name="Chinwalla A."/>
            <person name="Mardis E.R."/>
            <person name="Wilson R.K."/>
        </authorList>
    </citation>
    <scope>NUCLEOTIDE SEQUENCE [LARGE SCALE GENOMIC DNA]</scope>
    <source>
        <strain evidence="2 3">L1-82</strain>
    </source>
</reference>
<evidence type="ECO:0000313" key="2">
    <source>
        <dbReference type="EMBL" id="EEV01894.1"/>
    </source>
</evidence>
<dbReference type="AlphaFoldDB" id="C7G8E7"/>
<keyword evidence="1" id="KW-0812">Transmembrane</keyword>